<dbReference type="Proteomes" id="UP000767947">
    <property type="component" value="Unassembled WGS sequence"/>
</dbReference>
<evidence type="ECO:0008006" key="5">
    <source>
        <dbReference type="Google" id="ProtNLM"/>
    </source>
</evidence>
<evidence type="ECO:0000313" key="3">
    <source>
        <dbReference type="EMBL" id="NMH25629.1"/>
    </source>
</evidence>
<keyword evidence="1" id="KW-0812">Transmembrane</keyword>
<keyword evidence="4" id="KW-1185">Reference proteome</keyword>
<dbReference type="EMBL" id="JAAMPT010000207">
    <property type="protein sequence ID" value="NMH25629.1"/>
    <property type="molecule type" value="Genomic_DNA"/>
</dbReference>
<evidence type="ECO:0000313" key="4">
    <source>
        <dbReference type="Proteomes" id="UP000767947"/>
    </source>
</evidence>
<accession>A0ABX1QXR8</accession>
<organism evidence="3 4">
    <name type="scientific">Flavobacterium solisilvae</name>
    <dbReference type="NCBI Taxonomy" id="1852019"/>
    <lineage>
        <taxon>Bacteria</taxon>
        <taxon>Pseudomonadati</taxon>
        <taxon>Bacteroidota</taxon>
        <taxon>Flavobacteriia</taxon>
        <taxon>Flavobacteriales</taxon>
        <taxon>Flavobacteriaceae</taxon>
        <taxon>Flavobacterium</taxon>
    </lineage>
</organism>
<proteinExistence type="predicted"/>
<keyword evidence="1" id="KW-1133">Transmembrane helix</keyword>
<evidence type="ECO:0000256" key="2">
    <source>
        <dbReference type="SAM" id="SignalP"/>
    </source>
</evidence>
<sequence>MKNIFRIYLLLFFLLSDFIVFAQDDETDINPCVECEDDTQPAPINSKLIWLAIAGILFVLYKRNQLKKLSDNN</sequence>
<dbReference type="RefSeq" id="WP_169524323.1">
    <property type="nucleotide sequence ID" value="NZ_JAAMPT010000207.1"/>
</dbReference>
<reference evidence="3 4" key="1">
    <citation type="submission" date="2020-02" db="EMBL/GenBank/DDBJ databases">
        <title>Flavobacterium sp. genome.</title>
        <authorList>
            <person name="Jung H.S."/>
            <person name="Baek J.H."/>
            <person name="Jeon C.O."/>
        </authorList>
    </citation>
    <scope>NUCLEOTIDE SEQUENCE [LARGE SCALE GENOMIC DNA]</scope>
    <source>
        <strain evidence="3 4">SE-s27</strain>
    </source>
</reference>
<keyword evidence="2" id="KW-0732">Signal</keyword>
<evidence type="ECO:0000256" key="1">
    <source>
        <dbReference type="SAM" id="Phobius"/>
    </source>
</evidence>
<comment type="caution">
    <text evidence="3">The sequence shown here is derived from an EMBL/GenBank/DDBJ whole genome shotgun (WGS) entry which is preliminary data.</text>
</comment>
<feature type="transmembrane region" description="Helical" evidence="1">
    <location>
        <begin position="42"/>
        <end position="61"/>
    </location>
</feature>
<gene>
    <name evidence="3" type="ORF">G6042_10175</name>
</gene>
<feature type="signal peptide" evidence="2">
    <location>
        <begin position="1"/>
        <end position="22"/>
    </location>
</feature>
<protein>
    <recommendedName>
        <fullName evidence="5">Signal peptidase</fullName>
    </recommendedName>
</protein>
<feature type="chain" id="PRO_5047465505" description="Signal peptidase" evidence="2">
    <location>
        <begin position="23"/>
        <end position="73"/>
    </location>
</feature>
<keyword evidence="1" id="KW-0472">Membrane</keyword>
<name>A0ABX1QXR8_9FLAO</name>